<feature type="signal peptide" evidence="1">
    <location>
        <begin position="1"/>
        <end position="20"/>
    </location>
</feature>
<evidence type="ECO:0000313" key="3">
    <source>
        <dbReference type="Proteomes" id="UP001432322"/>
    </source>
</evidence>
<evidence type="ECO:0000256" key="1">
    <source>
        <dbReference type="SAM" id="SignalP"/>
    </source>
</evidence>
<dbReference type="AlphaFoldDB" id="A0AAV5WFZ2"/>
<keyword evidence="1" id="KW-0732">Signal</keyword>
<evidence type="ECO:0000313" key="2">
    <source>
        <dbReference type="EMBL" id="GMT29400.1"/>
    </source>
</evidence>
<evidence type="ECO:0008006" key="4">
    <source>
        <dbReference type="Google" id="ProtNLM"/>
    </source>
</evidence>
<gene>
    <name evidence="2" type="ORF">PFISCL1PPCAC_20697</name>
</gene>
<dbReference type="EMBL" id="BTSY01000005">
    <property type="protein sequence ID" value="GMT29400.1"/>
    <property type="molecule type" value="Genomic_DNA"/>
</dbReference>
<keyword evidence="3" id="KW-1185">Reference proteome</keyword>
<reference evidence="2" key="1">
    <citation type="submission" date="2023-10" db="EMBL/GenBank/DDBJ databases">
        <title>Genome assembly of Pristionchus species.</title>
        <authorList>
            <person name="Yoshida K."/>
            <person name="Sommer R.J."/>
        </authorList>
    </citation>
    <scope>NUCLEOTIDE SEQUENCE</scope>
    <source>
        <strain evidence="2">RS5133</strain>
    </source>
</reference>
<sequence>ARFWFVCVLVAVKLTGIVHALVCDYVPDTEITDTIKNGSFTGGVASGINGTGTLSCPAGLVACEVVVIKEGDAAVKYSKSCFYGSKKMASTARTIEILEYNGKHAIASGTTATKTSTISTRSPQI</sequence>
<proteinExistence type="predicted"/>
<name>A0AAV5WFZ2_9BILA</name>
<feature type="non-terminal residue" evidence="2">
    <location>
        <position position="1"/>
    </location>
</feature>
<organism evidence="2 3">
    <name type="scientific">Pristionchus fissidentatus</name>
    <dbReference type="NCBI Taxonomy" id="1538716"/>
    <lineage>
        <taxon>Eukaryota</taxon>
        <taxon>Metazoa</taxon>
        <taxon>Ecdysozoa</taxon>
        <taxon>Nematoda</taxon>
        <taxon>Chromadorea</taxon>
        <taxon>Rhabditida</taxon>
        <taxon>Rhabditina</taxon>
        <taxon>Diplogasteromorpha</taxon>
        <taxon>Diplogasteroidea</taxon>
        <taxon>Neodiplogasteridae</taxon>
        <taxon>Pristionchus</taxon>
    </lineage>
</organism>
<dbReference type="Proteomes" id="UP001432322">
    <property type="component" value="Unassembled WGS sequence"/>
</dbReference>
<accession>A0AAV5WFZ2</accession>
<protein>
    <recommendedName>
        <fullName evidence="4">Pectate lyase</fullName>
    </recommendedName>
</protein>
<comment type="caution">
    <text evidence="2">The sequence shown here is derived from an EMBL/GenBank/DDBJ whole genome shotgun (WGS) entry which is preliminary data.</text>
</comment>
<feature type="chain" id="PRO_5043921603" description="Pectate lyase" evidence="1">
    <location>
        <begin position="21"/>
        <end position="125"/>
    </location>
</feature>